<feature type="signal peptide" evidence="1">
    <location>
        <begin position="1"/>
        <end position="30"/>
    </location>
</feature>
<dbReference type="Pfam" id="PF17389">
    <property type="entry name" value="Bac_rhamnosid6H"/>
    <property type="match status" value="1"/>
</dbReference>
<dbReference type="Gene3D" id="1.50.10.10">
    <property type="match status" value="1"/>
</dbReference>
<gene>
    <name evidence="3" type="ORF">ACFO5W_05025</name>
</gene>
<dbReference type="InterPro" id="IPR035396">
    <property type="entry name" value="Bac_rhamnosid6H"/>
</dbReference>
<dbReference type="Proteomes" id="UP001595961">
    <property type="component" value="Unassembled WGS sequence"/>
</dbReference>
<dbReference type="SUPFAM" id="SSF48208">
    <property type="entry name" value="Six-hairpin glycosidases"/>
    <property type="match status" value="1"/>
</dbReference>
<reference evidence="4" key="1">
    <citation type="journal article" date="2019" name="Int. J. Syst. Evol. Microbiol.">
        <title>The Global Catalogue of Microorganisms (GCM) 10K type strain sequencing project: providing services to taxonomists for standard genome sequencing and annotation.</title>
        <authorList>
            <consortium name="The Broad Institute Genomics Platform"/>
            <consortium name="The Broad Institute Genome Sequencing Center for Infectious Disease"/>
            <person name="Wu L."/>
            <person name="Ma J."/>
        </authorList>
    </citation>
    <scope>NUCLEOTIDE SEQUENCE [LARGE SCALE GENOMIC DNA]</scope>
    <source>
        <strain evidence="4">CCM 4481</strain>
    </source>
</reference>
<accession>A0ABV9C0I3</accession>
<feature type="chain" id="PRO_5046831486" evidence="1">
    <location>
        <begin position="31"/>
        <end position="747"/>
    </location>
</feature>
<feature type="domain" description="Alpha-L-rhamnosidase six-hairpin glycosidase" evidence="2">
    <location>
        <begin position="199"/>
        <end position="323"/>
    </location>
</feature>
<dbReference type="InterPro" id="IPR008928">
    <property type="entry name" value="6-hairpin_glycosidase_sf"/>
</dbReference>
<evidence type="ECO:0000313" key="4">
    <source>
        <dbReference type="Proteomes" id="UP001595961"/>
    </source>
</evidence>
<sequence length="747" mass="80876">MSLRKTSRWGHRSALALACGALLFTGLAHADAAAPGDTRASVSWQGKTANISAASDGSYLLRSPQGERRIPAQKLTVHTASPLFDGLFAMAQDDLRQDSVAAIRDGAFDHGESIACNCFETGEKWRYVWTRDLSYAVDLALWRIDPARSRQSLRFKLSEVREPSAPQGLYVMQDTGSGGSWPISTDRVVWFLGARHLLDDPAFADETWRALTDTLAQDRLYVFDERLGLYRGETSFLDWREQSYPDWTAKDVRFIAESYALSTNVLHYQALQLAAGLAEQRHDALAPAYRAQAEALKRAINAHFWRADRGMYMSYVGAGAMPIEAYDLLGLSLAITSGVADPKRARQALANYPAWSSGSPVIWPERADQPIYHNRAIWPFVSAYALRAARSVNDAPRIAHEMDSLLRGAALSASNMENFELATQSVHVEDGALSGPVVDSPRQLWSVAGYLDMVLGGVFGLGDDGSIAPKLPVSWLPQLFGENKQISLDLPGQRITLVRPETLHGDLLVAKSQHRDGDETVVELTAMASGAAPLRMDAPLFAPATPAAPVVVETPQGRQVTVAEKSVLYVDGRRHGVVDGKTSLPTPASMQCLQVATLGKDGLESLPSAETCKGPEIHVDSAWPREWQATATGKFRVSLAYRNDHGPINTGITAGVKLLDIHCDGAAPQRFPLAMPHSDGVQRSTSAIFAATAGALCRFSLEQGFNMSFLRNNAHYTGGQGGAEGPVNDATIEGLLIAPVANGNPTP</sequence>
<organism evidence="3 4">
    <name type="scientific">Dyella halodurans</name>
    <dbReference type="NCBI Taxonomy" id="1920171"/>
    <lineage>
        <taxon>Bacteria</taxon>
        <taxon>Pseudomonadati</taxon>
        <taxon>Pseudomonadota</taxon>
        <taxon>Gammaproteobacteria</taxon>
        <taxon>Lysobacterales</taxon>
        <taxon>Rhodanobacteraceae</taxon>
        <taxon>Dyella</taxon>
    </lineage>
</organism>
<comment type="caution">
    <text evidence="3">The sequence shown here is derived from an EMBL/GenBank/DDBJ whole genome shotgun (WGS) entry which is preliminary data.</text>
</comment>
<dbReference type="EMBL" id="JBHSGA010000008">
    <property type="protein sequence ID" value="MFC4525994.1"/>
    <property type="molecule type" value="Genomic_DNA"/>
</dbReference>
<proteinExistence type="predicted"/>
<evidence type="ECO:0000313" key="3">
    <source>
        <dbReference type="EMBL" id="MFC4525994.1"/>
    </source>
</evidence>
<keyword evidence="4" id="KW-1185">Reference proteome</keyword>
<protein>
    <submittedName>
        <fullName evidence="3">Six-hairpin glycosidase-like protein</fullName>
    </submittedName>
</protein>
<evidence type="ECO:0000256" key="1">
    <source>
        <dbReference type="SAM" id="SignalP"/>
    </source>
</evidence>
<name>A0ABV9C0I3_9GAMM</name>
<keyword evidence="1" id="KW-0732">Signal</keyword>
<evidence type="ECO:0000259" key="2">
    <source>
        <dbReference type="Pfam" id="PF17389"/>
    </source>
</evidence>
<dbReference type="InterPro" id="IPR012341">
    <property type="entry name" value="6hp_glycosidase-like_sf"/>
</dbReference>
<dbReference type="RefSeq" id="WP_266150717.1">
    <property type="nucleotide sequence ID" value="NZ_CP064028.1"/>
</dbReference>